<dbReference type="InterPro" id="IPR000297">
    <property type="entry name" value="PPIase_PpiC"/>
</dbReference>
<evidence type="ECO:0000313" key="9">
    <source>
        <dbReference type="Proteomes" id="UP000185766"/>
    </source>
</evidence>
<gene>
    <name evidence="8" type="ORF">SAMN05216214_101104</name>
</gene>
<evidence type="ECO:0000256" key="1">
    <source>
        <dbReference type="ARBA" id="ARBA00000971"/>
    </source>
</evidence>
<evidence type="ECO:0000313" key="8">
    <source>
        <dbReference type="EMBL" id="SEK20911.1"/>
    </source>
</evidence>
<feature type="chain" id="PRO_5010278348" description="peptidylprolyl isomerase" evidence="6">
    <location>
        <begin position="26"/>
        <end position="418"/>
    </location>
</feature>
<keyword evidence="6" id="KW-0732">Signal</keyword>
<protein>
    <recommendedName>
        <fullName evidence="3">peptidylprolyl isomerase</fullName>
        <ecNumber evidence="3">5.2.1.8</ecNumber>
    </recommendedName>
</protein>
<reference evidence="8 9" key="1">
    <citation type="submission" date="2016-10" db="EMBL/GenBank/DDBJ databases">
        <authorList>
            <person name="de Groot N.N."/>
        </authorList>
    </citation>
    <scope>NUCLEOTIDE SEQUENCE [LARGE SCALE GENOMIC DNA]</scope>
    <source>
        <strain evidence="8 9">JCM 19513</strain>
    </source>
</reference>
<dbReference type="STRING" id="1429083.GCA_001885685_02451"/>
<comment type="catalytic activity">
    <reaction evidence="1">
        <text>[protein]-peptidylproline (omega=180) = [protein]-peptidylproline (omega=0)</text>
        <dbReference type="Rhea" id="RHEA:16237"/>
        <dbReference type="Rhea" id="RHEA-COMP:10747"/>
        <dbReference type="Rhea" id="RHEA-COMP:10748"/>
        <dbReference type="ChEBI" id="CHEBI:83833"/>
        <dbReference type="ChEBI" id="CHEBI:83834"/>
        <dbReference type="EC" id="5.2.1.8"/>
    </reaction>
</comment>
<dbReference type="InterPro" id="IPR046357">
    <property type="entry name" value="PPIase_dom_sf"/>
</dbReference>
<dbReference type="PROSITE" id="PS50198">
    <property type="entry name" value="PPIC_PPIASE_2"/>
    <property type="match status" value="1"/>
</dbReference>
<proteinExistence type="inferred from homology"/>
<evidence type="ECO:0000259" key="7">
    <source>
        <dbReference type="PROSITE" id="PS50198"/>
    </source>
</evidence>
<dbReference type="SUPFAM" id="SSF54534">
    <property type="entry name" value="FKBP-like"/>
    <property type="match status" value="1"/>
</dbReference>
<dbReference type="GO" id="GO:0003755">
    <property type="term" value="F:peptidyl-prolyl cis-trans isomerase activity"/>
    <property type="evidence" value="ECO:0007669"/>
    <property type="project" value="UniProtKB-KW"/>
</dbReference>
<dbReference type="AlphaFoldDB" id="A0A1H7F491"/>
<dbReference type="Proteomes" id="UP000185766">
    <property type="component" value="Unassembled WGS sequence"/>
</dbReference>
<dbReference type="Gene3D" id="3.10.50.40">
    <property type="match status" value="1"/>
</dbReference>
<dbReference type="EMBL" id="FOAS01000001">
    <property type="protein sequence ID" value="SEK20911.1"/>
    <property type="molecule type" value="Genomic_DNA"/>
</dbReference>
<dbReference type="InterPro" id="IPR050245">
    <property type="entry name" value="PrsA_foldase"/>
</dbReference>
<dbReference type="Pfam" id="PF13145">
    <property type="entry name" value="Rotamase_2"/>
    <property type="match status" value="1"/>
</dbReference>
<evidence type="ECO:0000256" key="5">
    <source>
        <dbReference type="PROSITE-ProRule" id="PRU00278"/>
    </source>
</evidence>
<keyword evidence="9" id="KW-1185">Reference proteome</keyword>
<feature type="signal peptide" evidence="6">
    <location>
        <begin position="1"/>
        <end position="25"/>
    </location>
</feature>
<evidence type="ECO:0000256" key="2">
    <source>
        <dbReference type="ARBA" id="ARBA00007656"/>
    </source>
</evidence>
<keyword evidence="4 5" id="KW-0697">Rotamase</keyword>
<dbReference type="PANTHER" id="PTHR47245:SF2">
    <property type="entry name" value="PEPTIDYL-PROLYL CIS-TRANS ISOMERASE HP_0175-RELATED"/>
    <property type="match status" value="1"/>
</dbReference>
<dbReference type="EC" id="5.2.1.8" evidence="3"/>
<dbReference type="PANTHER" id="PTHR47245">
    <property type="entry name" value="PEPTIDYLPROLYL ISOMERASE"/>
    <property type="match status" value="1"/>
</dbReference>
<evidence type="ECO:0000256" key="3">
    <source>
        <dbReference type="ARBA" id="ARBA00013194"/>
    </source>
</evidence>
<organism evidence="8 9">
    <name type="scientific">Atopomonas hussainii</name>
    <dbReference type="NCBI Taxonomy" id="1429083"/>
    <lineage>
        <taxon>Bacteria</taxon>
        <taxon>Pseudomonadati</taxon>
        <taxon>Pseudomonadota</taxon>
        <taxon>Gammaproteobacteria</taxon>
        <taxon>Pseudomonadales</taxon>
        <taxon>Pseudomonadaceae</taxon>
        <taxon>Atopomonas</taxon>
    </lineage>
</organism>
<accession>A0A1H7F491</accession>
<evidence type="ECO:0000256" key="6">
    <source>
        <dbReference type="SAM" id="SignalP"/>
    </source>
</evidence>
<comment type="similarity">
    <text evidence="2">Belongs to the PpiC/parvulin rotamase family.</text>
</comment>
<sequence length="418" mass="46091">MVSRSKTACVFTLLLGLGLSSSGWAGSDLVINGTRLPAKSIAVLEKALTRVKFNTDLAEVRQGLVDNRLVAEAVQAQLTPANQDSLKVDVQLESSDLIERVLGKQLDNDFQPYLSAPQPLTSAQLRAVLQPRAGLVALNSLWLDEQQRAEAGATELVTWTFAGEAPHTLNLLEVWDSVAVQGKVELQKGNLQYLGGQVAQHVQRQYHWHQLKKLGYSAAEIDGIRQLVSDKLVRHKYMHQLGLHSDFHHETPVLKELAAKVSDADAKAYYAANKAQFMNVAQVQAAHIRVDSQAKADAVYAELQQGLAFSEAVHKYSLADDKAQALPGDLGLIRHDDPSLSFLHKTALIQKADTISQPMLIDGFFEIVQVRSRKDRLLPLSDPSVRREVNQYVARQQLAKQVEDQLASLRANAKVQGL</sequence>
<name>A0A1H7F491_9GAMM</name>
<dbReference type="RefSeq" id="WP_074864044.1">
    <property type="nucleotide sequence ID" value="NZ_FOAS01000001.1"/>
</dbReference>
<evidence type="ECO:0000256" key="4">
    <source>
        <dbReference type="ARBA" id="ARBA00023110"/>
    </source>
</evidence>
<feature type="domain" description="PpiC" evidence="7">
    <location>
        <begin position="280"/>
        <end position="372"/>
    </location>
</feature>
<keyword evidence="5 8" id="KW-0413">Isomerase</keyword>